<feature type="transmembrane region" description="Helical" evidence="8">
    <location>
        <begin position="297"/>
        <end position="318"/>
    </location>
</feature>
<keyword evidence="11" id="KW-1185">Reference proteome</keyword>
<dbReference type="Proteomes" id="UP001621714">
    <property type="component" value="Unassembled WGS sequence"/>
</dbReference>
<feature type="transmembrane region" description="Helical" evidence="8">
    <location>
        <begin position="132"/>
        <end position="154"/>
    </location>
</feature>
<feature type="transmembrane region" description="Helical" evidence="8">
    <location>
        <begin position="339"/>
        <end position="356"/>
    </location>
</feature>
<evidence type="ECO:0000259" key="9">
    <source>
        <dbReference type="PROSITE" id="PS50850"/>
    </source>
</evidence>
<evidence type="ECO:0000256" key="3">
    <source>
        <dbReference type="ARBA" id="ARBA00022448"/>
    </source>
</evidence>
<dbReference type="PANTHER" id="PTHR43271">
    <property type="entry name" value="BLL2771 PROTEIN"/>
    <property type="match status" value="1"/>
</dbReference>
<keyword evidence="5 8" id="KW-0812">Transmembrane</keyword>
<feature type="transmembrane region" description="Helical" evidence="8">
    <location>
        <begin position="214"/>
        <end position="236"/>
    </location>
</feature>
<proteinExistence type="inferred from homology"/>
<dbReference type="CDD" id="cd17324">
    <property type="entry name" value="MFS_NepI_like"/>
    <property type="match status" value="1"/>
</dbReference>
<keyword evidence="4" id="KW-1003">Cell membrane</keyword>
<evidence type="ECO:0000256" key="1">
    <source>
        <dbReference type="ARBA" id="ARBA00004651"/>
    </source>
</evidence>
<feature type="transmembrane region" description="Helical" evidence="8">
    <location>
        <begin position="49"/>
        <end position="66"/>
    </location>
</feature>
<evidence type="ECO:0000313" key="11">
    <source>
        <dbReference type="Proteomes" id="UP001621714"/>
    </source>
</evidence>
<evidence type="ECO:0000313" key="10">
    <source>
        <dbReference type="EMBL" id="MFK7160561.1"/>
    </source>
</evidence>
<comment type="caution">
    <text evidence="10">The sequence shown here is derived from an EMBL/GenBank/DDBJ whole genome shotgun (WGS) entry which is preliminary data.</text>
</comment>
<evidence type="ECO:0000256" key="8">
    <source>
        <dbReference type="SAM" id="Phobius"/>
    </source>
</evidence>
<dbReference type="SUPFAM" id="SSF103473">
    <property type="entry name" value="MFS general substrate transporter"/>
    <property type="match status" value="1"/>
</dbReference>
<evidence type="ECO:0000256" key="6">
    <source>
        <dbReference type="ARBA" id="ARBA00022989"/>
    </source>
</evidence>
<feature type="transmembrane region" description="Helical" evidence="8">
    <location>
        <begin position="103"/>
        <end position="125"/>
    </location>
</feature>
<feature type="transmembrane region" description="Helical" evidence="8">
    <location>
        <begin position="362"/>
        <end position="387"/>
    </location>
</feature>
<gene>
    <name evidence="10" type="ORF">V6U78_05870</name>
</gene>
<evidence type="ECO:0000256" key="5">
    <source>
        <dbReference type="ARBA" id="ARBA00022692"/>
    </source>
</evidence>
<dbReference type="InterPro" id="IPR036259">
    <property type="entry name" value="MFS_trans_sf"/>
</dbReference>
<comment type="subcellular location">
    <subcellularLocation>
        <location evidence="1">Cell membrane</location>
        <topology evidence="1">Multi-pass membrane protein</topology>
    </subcellularLocation>
</comment>
<feature type="transmembrane region" description="Helical" evidence="8">
    <location>
        <begin position="166"/>
        <end position="186"/>
    </location>
</feature>
<dbReference type="PROSITE" id="PS50850">
    <property type="entry name" value="MFS"/>
    <property type="match status" value="1"/>
</dbReference>
<dbReference type="EMBL" id="JBANFI010000003">
    <property type="protein sequence ID" value="MFK7160561.1"/>
    <property type="molecule type" value="Genomic_DNA"/>
</dbReference>
<keyword evidence="3" id="KW-0813">Transport</keyword>
<feature type="domain" description="Major facilitator superfamily (MFS) profile" evidence="9">
    <location>
        <begin position="12"/>
        <end position="390"/>
    </location>
</feature>
<sequence length="413" mass="45050">MIKEKSPEFWRATLALGCGSFMIFSNLYVTQPLLPEFKTIFGISSLEANASLALASLTLGLSLLFYGPLSDALGRKKIMLITMIGVVLVTFLLAWAPNYPSLLVLRAIQGFLLGGLPAIAIGYMGDEFSKKAVALAVGFYIAANSLGGINGRLFSGWMADLFDWRASFLAAGCLSLVCLAVFWWALPPSRHFQAQRFGWSSFIRPLGLHLRHPLLLVAYLIGGLNFFIFVNQYSYITYLLAGEPWQLASRWLGLLFLTYLSGTWAASISGRVALVLAQPYCMALGISLMLLGSGLTLFPSLISILLGLLVSSFGFFFCHSNASSWVSRQATEARASASSLYLVFYYLGASSGAFYLDPFWRWAAWPGVVAGSVVILLITLGCSLWLARQDGRTLSQLHAAPNHTTQAEKPQAS</sequence>
<feature type="transmembrane region" description="Helical" evidence="8">
    <location>
        <begin position="273"/>
        <end position="291"/>
    </location>
</feature>
<protein>
    <submittedName>
        <fullName evidence="10">MFS transporter</fullName>
    </submittedName>
</protein>
<dbReference type="RefSeq" id="WP_405338390.1">
    <property type="nucleotide sequence ID" value="NZ_JBANFI010000003.1"/>
</dbReference>
<comment type="similarity">
    <text evidence="2">Belongs to the major facilitator superfamily.</text>
</comment>
<accession>A0ABW8PW79</accession>
<dbReference type="InterPro" id="IPR020846">
    <property type="entry name" value="MFS_dom"/>
</dbReference>
<dbReference type="Pfam" id="PF07690">
    <property type="entry name" value="MFS_1"/>
    <property type="match status" value="1"/>
</dbReference>
<dbReference type="InterPro" id="IPR011701">
    <property type="entry name" value="MFS"/>
</dbReference>
<name>A0ABW8PW79_9GAMM</name>
<keyword evidence="6 8" id="KW-1133">Transmembrane helix</keyword>
<organism evidence="10 11">
    <name type="scientific">Marinospirillum alkalitolerans</name>
    <dbReference type="NCBI Taxonomy" id="3123374"/>
    <lineage>
        <taxon>Bacteria</taxon>
        <taxon>Pseudomonadati</taxon>
        <taxon>Pseudomonadota</taxon>
        <taxon>Gammaproteobacteria</taxon>
        <taxon>Oceanospirillales</taxon>
        <taxon>Oceanospirillaceae</taxon>
        <taxon>Marinospirillum</taxon>
    </lineage>
</organism>
<reference evidence="10 11" key="1">
    <citation type="submission" date="2024-02" db="EMBL/GenBank/DDBJ databases">
        <title>Marinospirillum sp. MEB 164 isolated from Lonar lake sediment.</title>
        <authorList>
            <person name="Joshi A."/>
            <person name="Thite S."/>
        </authorList>
    </citation>
    <scope>NUCLEOTIDE SEQUENCE [LARGE SCALE GENOMIC DNA]</scope>
    <source>
        <strain evidence="10 11">MEB164</strain>
    </source>
</reference>
<evidence type="ECO:0000256" key="2">
    <source>
        <dbReference type="ARBA" id="ARBA00008335"/>
    </source>
</evidence>
<evidence type="ECO:0000256" key="4">
    <source>
        <dbReference type="ARBA" id="ARBA00022475"/>
    </source>
</evidence>
<dbReference type="PANTHER" id="PTHR43271:SF1">
    <property type="entry name" value="INNER MEMBRANE TRANSPORT PROTEIN YNFM"/>
    <property type="match status" value="1"/>
</dbReference>
<keyword evidence="7 8" id="KW-0472">Membrane</keyword>
<feature type="transmembrane region" description="Helical" evidence="8">
    <location>
        <begin position="78"/>
        <end position="97"/>
    </location>
</feature>
<feature type="transmembrane region" description="Helical" evidence="8">
    <location>
        <begin position="12"/>
        <end position="29"/>
    </location>
</feature>
<evidence type="ECO:0000256" key="7">
    <source>
        <dbReference type="ARBA" id="ARBA00023136"/>
    </source>
</evidence>
<dbReference type="Gene3D" id="1.20.1250.20">
    <property type="entry name" value="MFS general substrate transporter like domains"/>
    <property type="match status" value="1"/>
</dbReference>
<feature type="transmembrane region" description="Helical" evidence="8">
    <location>
        <begin position="248"/>
        <end position="266"/>
    </location>
</feature>